<keyword evidence="1" id="KW-0472">Membrane</keyword>
<dbReference type="RefSeq" id="WP_354197403.1">
    <property type="nucleotide sequence ID" value="NZ_JBEPLW010000012.1"/>
</dbReference>
<evidence type="ECO:0000313" key="2">
    <source>
        <dbReference type="EMBL" id="MET3575865.1"/>
    </source>
</evidence>
<feature type="transmembrane region" description="Helical" evidence="1">
    <location>
        <begin position="63"/>
        <end position="82"/>
    </location>
</feature>
<organism evidence="2 3">
    <name type="scientific">Bhargavaea ullalensis</name>
    <dbReference type="NCBI Taxonomy" id="1265685"/>
    <lineage>
        <taxon>Bacteria</taxon>
        <taxon>Bacillati</taxon>
        <taxon>Bacillota</taxon>
        <taxon>Bacilli</taxon>
        <taxon>Bacillales</taxon>
        <taxon>Caryophanaceae</taxon>
        <taxon>Bhargavaea</taxon>
    </lineage>
</organism>
<dbReference type="EMBL" id="JBEPLW010000012">
    <property type="protein sequence ID" value="MET3575865.1"/>
    <property type="molecule type" value="Genomic_DNA"/>
</dbReference>
<reference evidence="2 3" key="1">
    <citation type="submission" date="2024-06" db="EMBL/GenBank/DDBJ databases">
        <title>Genomic Encyclopedia of Type Strains, Phase IV (KMG-IV): sequencing the most valuable type-strain genomes for metagenomic binning, comparative biology and taxonomic classification.</title>
        <authorList>
            <person name="Goeker M."/>
        </authorList>
    </citation>
    <scope>NUCLEOTIDE SEQUENCE [LARGE SCALE GENOMIC DNA]</scope>
    <source>
        <strain evidence="2 3">DSM 26128</strain>
    </source>
</reference>
<protein>
    <submittedName>
        <fullName evidence="2">ABC-type proline/glycine betaine transport system permease subunit</fullName>
    </submittedName>
</protein>
<proteinExistence type="predicted"/>
<dbReference type="Proteomes" id="UP001549099">
    <property type="component" value="Unassembled WGS sequence"/>
</dbReference>
<comment type="caution">
    <text evidence="2">The sequence shown here is derived from an EMBL/GenBank/DDBJ whole genome shotgun (WGS) entry which is preliminary data.</text>
</comment>
<name>A0ABV2GC60_9BACL</name>
<evidence type="ECO:0000313" key="3">
    <source>
        <dbReference type="Proteomes" id="UP001549099"/>
    </source>
</evidence>
<accession>A0ABV2GC60</accession>
<dbReference type="InterPro" id="IPR024515">
    <property type="entry name" value="DUF3397"/>
</dbReference>
<keyword evidence="3" id="KW-1185">Reference proteome</keyword>
<keyword evidence="1" id="KW-0812">Transmembrane</keyword>
<keyword evidence="1" id="KW-1133">Transmembrane helix</keyword>
<gene>
    <name evidence="2" type="ORF">ABID49_001771</name>
</gene>
<feature type="transmembrane region" description="Helical" evidence="1">
    <location>
        <begin position="103"/>
        <end position="125"/>
    </location>
</feature>
<feature type="transmembrane region" description="Helical" evidence="1">
    <location>
        <begin position="6"/>
        <end position="26"/>
    </location>
</feature>
<evidence type="ECO:0000256" key="1">
    <source>
        <dbReference type="SAM" id="Phobius"/>
    </source>
</evidence>
<sequence length="130" mass="14651">MAEFLFAAAGFLLAFPPILFMVLFIVFTRLQKDPAKGLSRAADVTTLFLLPAVPIVVRTFAGIKIGFPFAIAVTLLALAMTWRERRTQTELEIIPLLRKIWRVLFLLCALLYGMLMIAGTGWSVWEYTAR</sequence>
<dbReference type="Pfam" id="PF11877">
    <property type="entry name" value="DUF3397"/>
    <property type="match status" value="1"/>
</dbReference>